<reference evidence="6" key="1">
    <citation type="journal article" date="2014" name="Int. J. Syst. Evol. Microbiol.">
        <title>Complete genome sequence of Corynebacterium casei LMG S-19264T (=DSM 44701T), isolated from a smear-ripened cheese.</title>
        <authorList>
            <consortium name="US DOE Joint Genome Institute (JGI-PGF)"/>
            <person name="Walter F."/>
            <person name="Albersmeier A."/>
            <person name="Kalinowski J."/>
            <person name="Ruckert C."/>
        </authorList>
    </citation>
    <scope>NUCLEOTIDE SEQUENCE</scope>
    <source>
        <strain evidence="6">VKM B-1513</strain>
    </source>
</reference>
<evidence type="ECO:0000256" key="4">
    <source>
        <dbReference type="ARBA" id="ARBA00023136"/>
    </source>
</evidence>
<dbReference type="AlphaFoldDB" id="A0A9W6IPW9"/>
<comment type="caution">
    <text evidence="6">The sequence shown here is derived from an EMBL/GenBank/DDBJ whole genome shotgun (WGS) entry which is preliminary data.</text>
</comment>
<keyword evidence="2 5" id="KW-0812">Transmembrane</keyword>
<dbReference type="EMBL" id="BSFE01000007">
    <property type="protein sequence ID" value="GLK53040.1"/>
    <property type="molecule type" value="Genomic_DNA"/>
</dbReference>
<evidence type="ECO:0000313" key="6">
    <source>
        <dbReference type="EMBL" id="GLK53040.1"/>
    </source>
</evidence>
<evidence type="ECO:0000256" key="5">
    <source>
        <dbReference type="SAM" id="Phobius"/>
    </source>
</evidence>
<sequence length="130" mass="13522">MSALQAVGLYSALNLLILLVLAANVSRHRRRAKVSLGTGTDPLLEQAIRAHGNGVECVPLALLALFLTASLGYGAMIVHALGIGLTLGRFVYSYGLLTSPGPSMGRMIGTGLTWLVLLAEVLLLLAAAIS</sequence>
<organism evidence="6 7">
    <name type="scientific">Maricaulis virginensis</name>
    <dbReference type="NCBI Taxonomy" id="144022"/>
    <lineage>
        <taxon>Bacteria</taxon>
        <taxon>Pseudomonadati</taxon>
        <taxon>Pseudomonadota</taxon>
        <taxon>Alphaproteobacteria</taxon>
        <taxon>Maricaulales</taxon>
        <taxon>Maricaulaceae</taxon>
        <taxon>Maricaulis</taxon>
    </lineage>
</organism>
<name>A0A9W6IPW9_9PROT</name>
<evidence type="ECO:0008006" key="8">
    <source>
        <dbReference type="Google" id="ProtNLM"/>
    </source>
</evidence>
<dbReference type="PANTHER" id="PTHR35814">
    <property type="match status" value="1"/>
</dbReference>
<protein>
    <recommendedName>
        <fullName evidence="8">Glutathione S-transferase</fullName>
    </recommendedName>
</protein>
<dbReference type="SUPFAM" id="SSF161084">
    <property type="entry name" value="MAPEG domain-like"/>
    <property type="match status" value="1"/>
</dbReference>
<feature type="transmembrane region" description="Helical" evidence="5">
    <location>
        <begin position="60"/>
        <end position="87"/>
    </location>
</feature>
<evidence type="ECO:0000256" key="2">
    <source>
        <dbReference type="ARBA" id="ARBA00022692"/>
    </source>
</evidence>
<dbReference type="InterPro" id="IPR023352">
    <property type="entry name" value="MAPEG-like_dom_sf"/>
</dbReference>
<dbReference type="Pfam" id="PF01124">
    <property type="entry name" value="MAPEG"/>
    <property type="match status" value="1"/>
</dbReference>
<accession>A0A9W6IPW9</accession>
<proteinExistence type="predicted"/>
<dbReference type="Gene3D" id="1.20.120.550">
    <property type="entry name" value="Membrane associated eicosanoid/glutathione metabolism-like domain"/>
    <property type="match status" value="1"/>
</dbReference>
<dbReference type="GO" id="GO:0016020">
    <property type="term" value="C:membrane"/>
    <property type="evidence" value="ECO:0007669"/>
    <property type="project" value="UniProtKB-SubCell"/>
</dbReference>
<keyword evidence="4 5" id="KW-0472">Membrane</keyword>
<reference evidence="6" key="2">
    <citation type="submission" date="2023-01" db="EMBL/GenBank/DDBJ databases">
        <authorList>
            <person name="Sun Q."/>
            <person name="Evtushenko L."/>
        </authorList>
    </citation>
    <scope>NUCLEOTIDE SEQUENCE</scope>
    <source>
        <strain evidence="6">VKM B-1513</strain>
    </source>
</reference>
<dbReference type="RefSeq" id="WP_271187399.1">
    <property type="nucleotide sequence ID" value="NZ_BSFE01000007.1"/>
</dbReference>
<gene>
    <name evidence="6" type="ORF">GCM10017621_25480</name>
</gene>
<keyword evidence="3 5" id="KW-1133">Transmembrane helix</keyword>
<dbReference type="InterPro" id="IPR001129">
    <property type="entry name" value="Membr-assoc_MAPEG"/>
</dbReference>
<evidence type="ECO:0000256" key="3">
    <source>
        <dbReference type="ARBA" id="ARBA00022989"/>
    </source>
</evidence>
<feature type="transmembrane region" description="Helical" evidence="5">
    <location>
        <begin position="107"/>
        <end position="129"/>
    </location>
</feature>
<keyword evidence="7" id="KW-1185">Reference proteome</keyword>
<feature type="transmembrane region" description="Helical" evidence="5">
    <location>
        <begin position="6"/>
        <end position="25"/>
    </location>
</feature>
<comment type="subcellular location">
    <subcellularLocation>
        <location evidence="1">Membrane</location>
    </subcellularLocation>
</comment>
<evidence type="ECO:0000256" key="1">
    <source>
        <dbReference type="ARBA" id="ARBA00004370"/>
    </source>
</evidence>
<evidence type="ECO:0000313" key="7">
    <source>
        <dbReference type="Proteomes" id="UP001143486"/>
    </source>
</evidence>
<dbReference type="PANTHER" id="PTHR35814:SF1">
    <property type="entry name" value="GLUTATHIONE S-TRANSFERASE-RELATED"/>
    <property type="match status" value="1"/>
</dbReference>
<dbReference type="Proteomes" id="UP001143486">
    <property type="component" value="Unassembled WGS sequence"/>
</dbReference>